<dbReference type="Pfam" id="PF00857">
    <property type="entry name" value="Isochorismatase"/>
    <property type="match status" value="1"/>
</dbReference>
<dbReference type="PANTHER" id="PTHR14119">
    <property type="entry name" value="HYDROLASE"/>
    <property type="match status" value="1"/>
</dbReference>
<dbReference type="Gene3D" id="3.40.50.850">
    <property type="entry name" value="Isochorismatase-like"/>
    <property type="match status" value="1"/>
</dbReference>
<dbReference type="InterPro" id="IPR000868">
    <property type="entry name" value="Isochorismatase-like_dom"/>
</dbReference>
<comment type="caution">
    <text evidence="2">The sequence shown here is derived from an EMBL/GenBank/DDBJ whole genome shotgun (WGS) entry which is preliminary data.</text>
</comment>
<feature type="domain" description="Isochorismatase-like" evidence="1">
    <location>
        <begin position="7"/>
        <end position="159"/>
    </location>
</feature>
<organism evidence="2 3">
    <name type="scientific">Wohlfahrtiimonas chitiniclastica</name>
    <dbReference type="NCBI Taxonomy" id="400946"/>
    <lineage>
        <taxon>Bacteria</taxon>
        <taxon>Pseudomonadati</taxon>
        <taxon>Pseudomonadota</taxon>
        <taxon>Gammaproteobacteria</taxon>
        <taxon>Cardiobacteriales</taxon>
        <taxon>Ignatzschineriaceae</taxon>
        <taxon>Wohlfahrtiimonas</taxon>
    </lineage>
</organism>
<sequence length="182" mass="20098">MKYANPIIVFVDVQEKLTQVMHNQDELVPQLEKLLKGAQILDVPVLWLEQYPQGLGETVGSLKEILVAGGYSPIIKNCFSAMGSAEFRRALAESGADHVLLAGIESHVCVFQTARDLLLEENDVTVDVVVDCVSSRTKENKEIGIDRMVGYGAGVTSLESLLFELLETAEHPKFKEISRLIK</sequence>
<reference evidence="2" key="1">
    <citation type="submission" date="2021-03" db="EMBL/GenBank/DDBJ databases">
        <title>Identification and antibiotic profiling of Wohlfahrtiimonas chitiniclastica, an underestimated human pathogen.</title>
        <authorList>
            <person name="Kopf A."/>
            <person name="Bunk B."/>
            <person name="Coldewey S."/>
            <person name="Gunzer F."/>
            <person name="Riedel T."/>
            <person name="Schroettner P."/>
        </authorList>
    </citation>
    <scope>NUCLEOTIDE SEQUENCE</scope>
    <source>
        <strain evidence="2">DSM 100917</strain>
    </source>
</reference>
<dbReference type="PANTHER" id="PTHR14119:SF3">
    <property type="entry name" value="ISOCHORISMATASE DOMAIN-CONTAINING PROTEIN 2"/>
    <property type="match status" value="1"/>
</dbReference>
<dbReference type="InterPro" id="IPR050993">
    <property type="entry name" value="Isochorismatase_domain"/>
</dbReference>
<gene>
    <name evidence="2" type="ORF">J7561_09045</name>
</gene>
<dbReference type="SUPFAM" id="SSF52499">
    <property type="entry name" value="Isochorismatase-like hydrolases"/>
    <property type="match status" value="1"/>
</dbReference>
<evidence type="ECO:0000313" key="3">
    <source>
        <dbReference type="Proteomes" id="UP000680020"/>
    </source>
</evidence>
<evidence type="ECO:0000313" key="2">
    <source>
        <dbReference type="EMBL" id="MBS7825346.1"/>
    </source>
</evidence>
<proteinExistence type="predicted"/>
<dbReference type="InterPro" id="IPR036380">
    <property type="entry name" value="Isochorismatase-like_sf"/>
</dbReference>
<dbReference type="AlphaFoldDB" id="A0AB35C0Q6"/>
<evidence type="ECO:0000259" key="1">
    <source>
        <dbReference type="Pfam" id="PF00857"/>
    </source>
</evidence>
<accession>A0AB35C0Q6</accession>
<protein>
    <submittedName>
        <fullName evidence="2">Isochorismatase family protein</fullName>
    </submittedName>
</protein>
<name>A0AB35C0Q6_9GAMM</name>
<dbReference type="Proteomes" id="UP000680020">
    <property type="component" value="Unassembled WGS sequence"/>
</dbReference>
<dbReference type="RefSeq" id="WP_008316768.1">
    <property type="nucleotide sequence ID" value="NZ_JAGIBT010000011.1"/>
</dbReference>
<dbReference type="EMBL" id="JAGIBU010000011">
    <property type="protein sequence ID" value="MBS7825346.1"/>
    <property type="molecule type" value="Genomic_DNA"/>
</dbReference>